<dbReference type="Proteomes" id="UP001228643">
    <property type="component" value="Unassembled WGS sequence"/>
</dbReference>
<evidence type="ECO:0000313" key="2">
    <source>
        <dbReference type="Proteomes" id="UP001228643"/>
    </source>
</evidence>
<dbReference type="EMBL" id="JASCRY010000002">
    <property type="protein sequence ID" value="MDI5949505.1"/>
    <property type="molecule type" value="Genomic_DNA"/>
</dbReference>
<comment type="caution">
    <text evidence="1">The sequence shown here is derived from an EMBL/GenBank/DDBJ whole genome shotgun (WGS) entry which is preliminary data.</text>
</comment>
<sequence length="71" mass="8172">MEMYDNKNTAQKSFDENYLSEELLQAQWAEFIELKKVIAEIYLKKGSPITILDIGISNARIVKHLSAIPEM</sequence>
<name>A0AAW6TQ47_9FLAO</name>
<gene>
    <name evidence="1" type="ORF">QLS97_07580</name>
</gene>
<organism evidence="1 2">
    <name type="scientific">Flavobacterium yafengii</name>
    <dbReference type="NCBI Taxonomy" id="3041253"/>
    <lineage>
        <taxon>Bacteria</taxon>
        <taxon>Pseudomonadati</taxon>
        <taxon>Bacteroidota</taxon>
        <taxon>Flavobacteriia</taxon>
        <taxon>Flavobacteriales</taxon>
        <taxon>Flavobacteriaceae</taxon>
        <taxon>Flavobacterium</taxon>
    </lineage>
</organism>
<reference evidence="1 2" key="1">
    <citation type="submission" date="2023-04" db="EMBL/GenBank/DDBJ databases">
        <title>Two novel species of Flavobacterium.</title>
        <authorList>
            <person name="Liu Q."/>
            <person name="Xin Y.-H."/>
        </authorList>
    </citation>
    <scope>NUCLEOTIDE SEQUENCE [LARGE SCALE GENOMIC DNA]</scope>
    <source>
        <strain evidence="1 2">LB2P87</strain>
    </source>
</reference>
<proteinExistence type="predicted"/>
<evidence type="ECO:0000313" key="1">
    <source>
        <dbReference type="EMBL" id="MDI5949505.1"/>
    </source>
</evidence>
<accession>A0AAW6TQ47</accession>
<keyword evidence="2" id="KW-1185">Reference proteome</keyword>
<dbReference type="AlphaFoldDB" id="A0AAW6TQ47"/>
<dbReference type="RefSeq" id="WP_282715593.1">
    <property type="nucleotide sequence ID" value="NZ_JASCRY010000002.1"/>
</dbReference>
<protein>
    <submittedName>
        <fullName evidence="1">Uncharacterized protein</fullName>
    </submittedName>
</protein>